<dbReference type="InterPro" id="IPR018392">
    <property type="entry name" value="LysM"/>
</dbReference>
<proteinExistence type="predicted"/>
<comment type="caution">
    <text evidence="2">The sequence shown here is derived from an EMBL/GenBank/DDBJ whole genome shotgun (WGS) entry which is preliminary data.</text>
</comment>
<reference evidence="2 3" key="1">
    <citation type="submission" date="2021-06" db="EMBL/GenBank/DDBJ databases">
        <authorList>
            <person name="Sun Q."/>
            <person name="Li D."/>
        </authorList>
    </citation>
    <scope>NUCLEOTIDE SEQUENCE [LARGE SCALE GENOMIC DNA]</scope>
    <source>
        <strain evidence="2 3">MSJ-5</strain>
    </source>
</reference>
<keyword evidence="3" id="KW-1185">Reference proteome</keyword>
<protein>
    <submittedName>
        <fullName evidence="2">LysM peptidoglycan-binding domain-containing protein</fullName>
    </submittedName>
</protein>
<sequence length="92" mass="10365">MSYNYRNSYTLSNMMGEPMPEPPSGTNGRIYIVRPGDTMYRIAVRYNTGLQILVDSNPQISDPSCIMIGQRICIPCTDTPQPHIYQDSPAYS</sequence>
<dbReference type="SMART" id="SM00257">
    <property type="entry name" value="LysM"/>
    <property type="match status" value="1"/>
</dbReference>
<dbReference type="RefSeq" id="WP_216414736.1">
    <property type="nucleotide sequence ID" value="NZ_JAHLQK010000001.1"/>
</dbReference>
<name>A0ABS6G1K6_9FIRM</name>
<dbReference type="CDD" id="cd00118">
    <property type="entry name" value="LysM"/>
    <property type="match status" value="1"/>
</dbReference>
<dbReference type="PROSITE" id="PS51782">
    <property type="entry name" value="LYSM"/>
    <property type="match status" value="1"/>
</dbReference>
<accession>A0ABS6G1K6</accession>
<dbReference type="Proteomes" id="UP000779508">
    <property type="component" value="Unassembled WGS sequence"/>
</dbReference>
<evidence type="ECO:0000313" key="2">
    <source>
        <dbReference type="EMBL" id="MBU5675241.1"/>
    </source>
</evidence>
<evidence type="ECO:0000313" key="3">
    <source>
        <dbReference type="Proteomes" id="UP000779508"/>
    </source>
</evidence>
<evidence type="ECO:0000259" key="1">
    <source>
        <dbReference type="PROSITE" id="PS51782"/>
    </source>
</evidence>
<organism evidence="2 3">
    <name type="scientific">Alkaliphilus flagellatus</name>
    <dbReference type="NCBI Taxonomy" id="2841507"/>
    <lineage>
        <taxon>Bacteria</taxon>
        <taxon>Bacillati</taxon>
        <taxon>Bacillota</taxon>
        <taxon>Clostridia</taxon>
        <taxon>Peptostreptococcales</taxon>
        <taxon>Natronincolaceae</taxon>
        <taxon>Alkaliphilus</taxon>
    </lineage>
</organism>
<dbReference type="Pfam" id="PF01476">
    <property type="entry name" value="LysM"/>
    <property type="match status" value="1"/>
</dbReference>
<dbReference type="EMBL" id="JAHLQK010000001">
    <property type="protein sequence ID" value="MBU5675241.1"/>
    <property type="molecule type" value="Genomic_DNA"/>
</dbReference>
<gene>
    <name evidence="2" type="ORF">KQI88_02265</name>
</gene>
<feature type="domain" description="LysM" evidence="1">
    <location>
        <begin position="29"/>
        <end position="74"/>
    </location>
</feature>